<evidence type="ECO:0000313" key="5">
    <source>
        <dbReference type="Proteomes" id="UP000075517"/>
    </source>
</evidence>
<dbReference type="EMBL" id="RCTJ01000032">
    <property type="protein sequence ID" value="RLQ13730.1"/>
    <property type="molecule type" value="Genomic_DNA"/>
</dbReference>
<evidence type="ECO:0000313" key="1">
    <source>
        <dbReference type="EMBL" id="KYD21732.1"/>
    </source>
</evidence>
<gene>
    <name evidence="1" type="ORF">B4109_2057</name>
    <name evidence="2" type="ORF">B4114_2269</name>
    <name evidence="3" type="ORF">D9548_09835</name>
</gene>
<evidence type="ECO:0000313" key="3">
    <source>
        <dbReference type="EMBL" id="RLQ13730.1"/>
    </source>
</evidence>
<comment type="caution">
    <text evidence="1">The sequence shown here is derived from an EMBL/GenBank/DDBJ whole genome shotgun (WGS) entry which is preliminary data.</text>
</comment>
<dbReference type="InterPro" id="IPR020277">
    <property type="entry name" value="DUF2624"/>
</dbReference>
<dbReference type="OrthoDB" id="2969575at2"/>
<proteinExistence type="predicted"/>
<dbReference type="PATRIC" id="fig|1422.12.peg.1973"/>
<dbReference type="Proteomes" id="UP000266922">
    <property type="component" value="Unassembled WGS sequence"/>
</dbReference>
<reference evidence="3 6" key="2">
    <citation type="submission" date="2018-10" db="EMBL/GenBank/DDBJ databases">
        <title>Geobacillus stearothermophilus in processing lines of powdered infant formula.</title>
        <authorList>
            <person name="Rhee M.S."/>
            <person name="Choi I.-G."/>
            <person name="Cho T.J."/>
            <person name="Park B."/>
        </authorList>
    </citation>
    <scope>NUCLEOTIDE SEQUENCE [LARGE SCALE GENOMIC DNA]</scope>
    <source>
        <strain evidence="3 6">FHS-PPGT130</strain>
    </source>
</reference>
<dbReference type="GeneID" id="89611328"/>
<dbReference type="Proteomes" id="UP000075517">
    <property type="component" value="Unassembled WGS sequence"/>
</dbReference>
<dbReference type="AlphaFoldDB" id="A0A087LE90"/>
<evidence type="ECO:0000313" key="6">
    <source>
        <dbReference type="Proteomes" id="UP000266922"/>
    </source>
</evidence>
<accession>A0A087LE90</accession>
<dbReference type="EMBL" id="LQYY01000090">
    <property type="protein sequence ID" value="KYD33723.1"/>
    <property type="molecule type" value="Genomic_DNA"/>
</dbReference>
<organism evidence="1 4">
    <name type="scientific">Geobacillus stearothermophilus</name>
    <name type="common">Bacillus stearothermophilus</name>
    <dbReference type="NCBI Taxonomy" id="1422"/>
    <lineage>
        <taxon>Bacteria</taxon>
        <taxon>Bacillati</taxon>
        <taxon>Bacillota</taxon>
        <taxon>Bacilli</taxon>
        <taxon>Bacillales</taxon>
        <taxon>Anoxybacillaceae</taxon>
        <taxon>Geobacillus</taxon>
    </lineage>
</organism>
<dbReference type="Pfam" id="PF11116">
    <property type="entry name" value="DUF2624"/>
    <property type="match status" value="1"/>
</dbReference>
<evidence type="ECO:0000313" key="4">
    <source>
        <dbReference type="Proteomes" id="UP000075424"/>
    </source>
</evidence>
<dbReference type="EMBL" id="LQYV01000132">
    <property type="protein sequence ID" value="KYD21732.1"/>
    <property type="molecule type" value="Genomic_DNA"/>
</dbReference>
<protein>
    <submittedName>
        <fullName evidence="3">DUF2624 domain-containing protein</fullName>
    </submittedName>
</protein>
<name>A0A087LE90_GEOSE</name>
<reference evidence="4 5" key="1">
    <citation type="submission" date="2016-01" db="EMBL/GenBank/DDBJ databases">
        <title>Draft Genome Sequences of Seven Thermophilic Sporeformers Isolated from Foods.</title>
        <authorList>
            <person name="Berendsen E.M."/>
            <person name="Wells-Bennik M.H."/>
            <person name="Krawcyk A.O."/>
            <person name="De Jong A."/>
            <person name="Holsappel S."/>
            <person name="Eijlander R.T."/>
            <person name="Kuipers O.P."/>
        </authorList>
    </citation>
    <scope>NUCLEOTIDE SEQUENCE [LARGE SCALE GENOMIC DNA]</scope>
    <source>
        <strain evidence="1 4">B4109</strain>
        <strain evidence="2 5">B4114</strain>
    </source>
</reference>
<sequence length="86" mass="10090">MNFYQQLVKQKLKTITPEELAAYSRDYGLPITVSQAKKILHLARTNDLNVFDPQERKKWVRELAKITSPEIAKKANELFLQFVQKK</sequence>
<dbReference type="Proteomes" id="UP000075424">
    <property type="component" value="Unassembled WGS sequence"/>
</dbReference>
<dbReference type="RefSeq" id="WP_033010236.1">
    <property type="nucleotide sequence ID" value="NZ_JAKLOQ020000095.1"/>
</dbReference>
<evidence type="ECO:0000313" key="2">
    <source>
        <dbReference type="EMBL" id="KYD33723.1"/>
    </source>
</evidence>